<organism evidence="1 2">
    <name type="scientific">Leptospira interrogans serovar Canicola</name>
    <dbReference type="NCBI Taxonomy" id="211880"/>
    <lineage>
        <taxon>Bacteria</taxon>
        <taxon>Pseudomonadati</taxon>
        <taxon>Spirochaetota</taxon>
        <taxon>Spirochaetia</taxon>
        <taxon>Leptospirales</taxon>
        <taxon>Leptospiraceae</taxon>
        <taxon>Leptospira</taxon>
    </lineage>
</organism>
<evidence type="ECO:0000313" key="2">
    <source>
        <dbReference type="Proteomes" id="UP000663124"/>
    </source>
</evidence>
<keyword evidence="1" id="KW-0614">Plasmid</keyword>
<accession>A0AAP9WFV0</accession>
<name>A0AAP9WFV0_LEPIR</name>
<dbReference type="Gene3D" id="3.40.50.300">
    <property type="entry name" value="P-loop containing nucleotide triphosphate hydrolases"/>
    <property type="match status" value="1"/>
</dbReference>
<geneLocation type="plasmid" evidence="1 2">
    <name>p2</name>
</geneLocation>
<dbReference type="InterPro" id="IPR027417">
    <property type="entry name" value="P-loop_NTPase"/>
</dbReference>
<dbReference type="SUPFAM" id="SSF52540">
    <property type="entry name" value="P-loop containing nucleoside triphosphate hydrolases"/>
    <property type="match status" value="1"/>
</dbReference>
<evidence type="ECO:0000313" key="1">
    <source>
        <dbReference type="EMBL" id="QOI44998.1"/>
    </source>
</evidence>
<dbReference type="AlphaFoldDB" id="A0AAP9WFV0"/>
<dbReference type="EMBL" id="CP043887">
    <property type="protein sequence ID" value="QOI44998.1"/>
    <property type="molecule type" value="Genomic_DNA"/>
</dbReference>
<gene>
    <name evidence="1" type="ORF">Lepto782_22620</name>
</gene>
<proteinExistence type="predicted"/>
<sequence>MSRIQNIETNLTSINDAAFQELCDRLIYFKYKNPSAFARIGSVTGKQKTKKGTPDSFLLMSDGEYIFTEITTNISDKDKLLKDIIACFDYKKTNISSDKVKEINLFFNFNIDNAYIEKLKSVATSFNPKTEIIFWSLDLLTSVLSTNHHDLVSDYLGLSYDTGQIVSIEKFISEYNRSSHGIATPLDNEFVQRRQEMDELKRKIAEKDFIIVTGAAGVGKTKLVLESIREFIQENKTYKSYCISYKYDSILNDIYQYVSDGDDYILFADDANRIDHFNQLIAYYQSKQFGKLKILITARDYAYSDLYLNCPAELTEVIKLKKLSDNQLIDIVKGEPFGITNPNYQDVITRISDGNPRLAVMLSRLAVEKQDISVLSDVSNLFETYFNTFIKDQKELANPINIKSLGVISFFNAINIRDKERLLEILKNFDIPYEDFLEAVQKLNSFEVVGINYDYVKISEQNLSTFFFYLAFIKNKQLSFGTLLTHYYADYMSRFSDCIIPANNTFGSEKVMDVVLPDLKKHFDTIYDDSERSYKFLSIFWFYLRSETLEYLYNEINTYSEHESINTKRMILEKKSTLSGKDQTLELLGKFYVGCPELKDAIELSFEYIEKCPFLTHKLISQFKELINFEAKDQHNNFRRQTILLKTLIDKIEKGSCSCLQVFHGIAKLFLKFKFQYVNGYKDRTIHFHTYTIPLSKKIKDIRKMIWDTLDLYFLENQDECFQVLKDYSAVGGEISKEILEYDLLFIFNIIDNHLKNEFFEHCLYVQKLIRWLQRHNIQSSKFERYRNDFINPMYDLFTKVNMYGYGHKEDYEFDDYGEFLRLKELEIRSAYIFKDQADMDSFHSMFTDIVNVHKPETIHLESLDFILEENFKRDYNIGFKFLELLAKRNDKLLFIPTRSLKQILVIEENVCLVWELIEKISFRSKPLWKISFFTEIDSALIKNEHIDMILEIFREIENLKFMSLDWAERYLNFDYELYDKILTIVTERNREPNVKIGLQIHYFEKTFKMLSKNMPLIQEAYLQQVKIDSHFDYNKNGLFRIIEMNPGFLKDYFDYFYFSDDIEFTERKADWGFIWEIEGMGPVFSEIFKRITEKNVFSGFSSHFLNNFFSNLKEDKKAKANEFLFELLKANYKDIRIVNLIVNIARYARKEIYENILLLYISLNQDPDVFGKIWWRGNGGEYNGGDISGEIEANDWKKILSIIERSEHGTNLIPIKKVIKDRIYSCLRFAESEKTNLFLDR</sequence>
<dbReference type="RefSeq" id="WP_192505742.1">
    <property type="nucleotide sequence ID" value="NZ_CP043887.1"/>
</dbReference>
<protein>
    <submittedName>
        <fullName evidence="1">Uncharacterized protein</fullName>
    </submittedName>
</protein>
<dbReference type="Proteomes" id="UP000663124">
    <property type="component" value="Plasmid p2"/>
</dbReference>
<reference evidence="1" key="1">
    <citation type="submission" date="2019-09" db="EMBL/GenBank/DDBJ databases">
        <title>Comparative Genomics of Leptospira interrogans Reveals Genome Plasticity - A Common Adaptive Strategy for Survival in Various Hosts.</title>
        <authorList>
            <person name="Ramli S.R."/>
            <person name="Bunk B."/>
            <person name="Goris M."/>
            <person name="Bhuju S."/>
            <person name="Jarek M."/>
            <person name="Sproer C."/>
            <person name="Mustakim S."/>
            <person name="Strommenger B."/>
            <person name="Pessler F."/>
        </authorList>
    </citation>
    <scope>NUCLEOTIDE SEQUENCE</scope>
    <source>
        <strain evidence="1">782</strain>
        <plasmid evidence="1">p2</plasmid>
    </source>
</reference>